<name>A0A520RX75_9GAMM</name>
<dbReference type="SUPFAM" id="SSF81345">
    <property type="entry name" value="ABC transporter involved in vitamin B12 uptake, BtuC"/>
    <property type="match status" value="1"/>
</dbReference>
<keyword evidence="4" id="KW-1003">Cell membrane</keyword>
<keyword evidence="5 8" id="KW-0812">Transmembrane</keyword>
<evidence type="ECO:0008006" key="11">
    <source>
        <dbReference type="Google" id="ProtNLM"/>
    </source>
</evidence>
<evidence type="ECO:0000256" key="2">
    <source>
        <dbReference type="ARBA" id="ARBA00007935"/>
    </source>
</evidence>
<evidence type="ECO:0000256" key="5">
    <source>
        <dbReference type="ARBA" id="ARBA00022692"/>
    </source>
</evidence>
<feature type="transmembrane region" description="Helical" evidence="8">
    <location>
        <begin position="75"/>
        <end position="93"/>
    </location>
</feature>
<gene>
    <name evidence="9" type="ORF">EVA69_05245</name>
</gene>
<comment type="caution">
    <text evidence="9">The sequence shown here is derived from an EMBL/GenBank/DDBJ whole genome shotgun (WGS) entry which is preliminary data.</text>
</comment>
<comment type="similarity">
    <text evidence="2">Belongs to the binding-protein-dependent transport system permease family. FecCD subfamily.</text>
</comment>
<dbReference type="EMBL" id="SHAH01000082">
    <property type="protein sequence ID" value="RZO74808.1"/>
    <property type="molecule type" value="Genomic_DNA"/>
</dbReference>
<keyword evidence="7 8" id="KW-0472">Membrane</keyword>
<keyword evidence="6 8" id="KW-1133">Transmembrane helix</keyword>
<protein>
    <recommendedName>
        <fullName evidence="11">Iron ABC transporter permease</fullName>
    </recommendedName>
</protein>
<accession>A0A520RX75</accession>
<dbReference type="InterPro" id="IPR000522">
    <property type="entry name" value="ABC_transptr_permease_BtuC"/>
</dbReference>
<dbReference type="InterPro" id="IPR037294">
    <property type="entry name" value="ABC_BtuC-like"/>
</dbReference>
<evidence type="ECO:0000256" key="1">
    <source>
        <dbReference type="ARBA" id="ARBA00004651"/>
    </source>
</evidence>
<evidence type="ECO:0000256" key="6">
    <source>
        <dbReference type="ARBA" id="ARBA00022989"/>
    </source>
</evidence>
<evidence type="ECO:0000256" key="3">
    <source>
        <dbReference type="ARBA" id="ARBA00022448"/>
    </source>
</evidence>
<dbReference type="Proteomes" id="UP000320404">
    <property type="component" value="Unassembled WGS sequence"/>
</dbReference>
<keyword evidence="3" id="KW-0813">Transport</keyword>
<evidence type="ECO:0000313" key="9">
    <source>
        <dbReference type="EMBL" id="RZO74808.1"/>
    </source>
</evidence>
<reference evidence="9 10" key="1">
    <citation type="submission" date="2019-02" db="EMBL/GenBank/DDBJ databases">
        <title>Prokaryotic population dynamics and viral predation in marine succession experiment using metagenomics: the confinement effect.</title>
        <authorList>
            <person name="Haro-Moreno J.M."/>
            <person name="Rodriguez-Valera F."/>
            <person name="Lopez-Perez M."/>
        </authorList>
    </citation>
    <scope>NUCLEOTIDE SEQUENCE [LARGE SCALE GENOMIC DNA]</scope>
    <source>
        <strain evidence="9">MED-G158</strain>
    </source>
</reference>
<comment type="subcellular location">
    <subcellularLocation>
        <location evidence="1">Cell membrane</location>
        <topology evidence="1">Multi-pass membrane protein</topology>
    </subcellularLocation>
</comment>
<dbReference type="Pfam" id="PF01032">
    <property type="entry name" value="FecCD"/>
    <property type="match status" value="1"/>
</dbReference>
<proteinExistence type="inferred from homology"/>
<organism evidence="9 10">
    <name type="scientific">OM182 bacterium</name>
    <dbReference type="NCBI Taxonomy" id="2510334"/>
    <lineage>
        <taxon>Bacteria</taxon>
        <taxon>Pseudomonadati</taxon>
        <taxon>Pseudomonadota</taxon>
        <taxon>Gammaproteobacteria</taxon>
        <taxon>OMG group</taxon>
        <taxon>OM182 clade</taxon>
    </lineage>
</organism>
<feature type="non-terminal residue" evidence="9">
    <location>
        <position position="94"/>
    </location>
</feature>
<evidence type="ECO:0000256" key="7">
    <source>
        <dbReference type="ARBA" id="ARBA00023136"/>
    </source>
</evidence>
<dbReference type="GO" id="GO:0005886">
    <property type="term" value="C:plasma membrane"/>
    <property type="evidence" value="ECO:0007669"/>
    <property type="project" value="UniProtKB-SubCell"/>
</dbReference>
<dbReference type="AlphaFoldDB" id="A0A520RX75"/>
<evidence type="ECO:0000256" key="8">
    <source>
        <dbReference type="SAM" id="Phobius"/>
    </source>
</evidence>
<evidence type="ECO:0000313" key="10">
    <source>
        <dbReference type="Proteomes" id="UP000320404"/>
    </source>
</evidence>
<dbReference type="Gene3D" id="1.10.3470.10">
    <property type="entry name" value="ABC transporter involved in vitamin B12 uptake, BtuC"/>
    <property type="match status" value="1"/>
</dbReference>
<evidence type="ECO:0000256" key="4">
    <source>
        <dbReference type="ARBA" id="ARBA00022475"/>
    </source>
</evidence>
<dbReference type="GO" id="GO:0022857">
    <property type="term" value="F:transmembrane transporter activity"/>
    <property type="evidence" value="ECO:0007669"/>
    <property type="project" value="InterPro"/>
</dbReference>
<sequence length="94" mass="10174">MHHYTACLRKTTRANKLIAFRQILLICTLALLAICAALFSLLSGSVELTLADLFRLPTATQSELATQIIFDIRLPRTASAFVVGGLLSLAGVIM</sequence>